<comment type="caution">
    <text evidence="1">The sequence shown here is derived from an EMBL/GenBank/DDBJ whole genome shotgun (WGS) entry which is preliminary data.</text>
</comment>
<accession>X1RIN4</accession>
<proteinExistence type="predicted"/>
<name>X1RIN4_9ZZZZ</name>
<reference evidence="1" key="1">
    <citation type="journal article" date="2014" name="Front. Microbiol.">
        <title>High frequency of phylogenetically diverse reductive dehalogenase-homologous genes in deep subseafloor sedimentary metagenomes.</title>
        <authorList>
            <person name="Kawai M."/>
            <person name="Futagami T."/>
            <person name="Toyoda A."/>
            <person name="Takaki Y."/>
            <person name="Nishi S."/>
            <person name="Hori S."/>
            <person name="Arai W."/>
            <person name="Tsubouchi T."/>
            <person name="Morono Y."/>
            <person name="Uchiyama I."/>
            <person name="Ito T."/>
            <person name="Fujiyama A."/>
            <person name="Inagaki F."/>
            <person name="Takami H."/>
        </authorList>
    </citation>
    <scope>NUCLEOTIDE SEQUENCE</scope>
    <source>
        <strain evidence="1">Expedition CK06-06</strain>
    </source>
</reference>
<feature type="non-terminal residue" evidence="1">
    <location>
        <position position="1"/>
    </location>
</feature>
<dbReference type="AlphaFoldDB" id="X1RIN4"/>
<dbReference type="EMBL" id="BARV01043868">
    <property type="protein sequence ID" value="GAI66851.1"/>
    <property type="molecule type" value="Genomic_DNA"/>
</dbReference>
<evidence type="ECO:0000313" key="1">
    <source>
        <dbReference type="EMBL" id="GAI66851.1"/>
    </source>
</evidence>
<organism evidence="1">
    <name type="scientific">marine sediment metagenome</name>
    <dbReference type="NCBI Taxonomy" id="412755"/>
    <lineage>
        <taxon>unclassified sequences</taxon>
        <taxon>metagenomes</taxon>
        <taxon>ecological metagenomes</taxon>
    </lineage>
</organism>
<protein>
    <submittedName>
        <fullName evidence="1">Uncharacterized protein</fullName>
    </submittedName>
</protein>
<gene>
    <name evidence="1" type="ORF">S06H3_65256</name>
</gene>
<sequence>YLQLQESITGQTQQMQEQFAELINGLLREHKLLHELATRQAGGGKELLSKLPKELREPISSVEEFRDALLRILRKA</sequence>